<evidence type="ECO:0000313" key="1">
    <source>
        <dbReference type="EMBL" id="ELP92262.1"/>
    </source>
</evidence>
<keyword evidence="2" id="KW-1185">Reference proteome</keyword>
<name>L7FN12_ENTIV</name>
<dbReference type="RefSeq" id="XP_004259033.1">
    <property type="nucleotide sequence ID" value="XM_004258985.1"/>
</dbReference>
<dbReference type="VEuPathDB" id="AmoebaDB:EIN_118460"/>
<dbReference type="Proteomes" id="UP000014680">
    <property type="component" value="Unassembled WGS sequence"/>
</dbReference>
<evidence type="ECO:0000313" key="2">
    <source>
        <dbReference type="Proteomes" id="UP000014680"/>
    </source>
</evidence>
<accession>L7FN12</accession>
<protein>
    <submittedName>
        <fullName evidence="1">Uncharacterized protein</fullName>
    </submittedName>
</protein>
<dbReference type="GeneID" id="14891197"/>
<proteinExistence type="predicted"/>
<gene>
    <name evidence="1" type="ORF">EIN_118460</name>
</gene>
<dbReference type="OrthoDB" id="27183at2759"/>
<sequence length="188" mass="21909">MYSMKKRSGKITYKERRSNHVLTEAVCIAAINQVAKIELCRPSRKTFVAQPFLPIVKIIFSQTDVVDFEQIVEKRILERFNFDLLNNVTEETALRRLKKNRTTESMQLLIDLSEENGVTFQCAHSSGKNNVMVIDYIQRMRFAGRTFELNELETKGKIIHEHISKLFVTRKKVVLEKCDKELVCILNQ</sequence>
<dbReference type="KEGG" id="eiv:EIN_118460"/>
<dbReference type="AlphaFoldDB" id="L7FN12"/>
<organism evidence="1 2">
    <name type="scientific">Entamoeba invadens IP1</name>
    <dbReference type="NCBI Taxonomy" id="370355"/>
    <lineage>
        <taxon>Eukaryota</taxon>
        <taxon>Amoebozoa</taxon>
        <taxon>Evosea</taxon>
        <taxon>Archamoebae</taxon>
        <taxon>Mastigamoebida</taxon>
        <taxon>Entamoebidae</taxon>
        <taxon>Entamoeba</taxon>
    </lineage>
</organism>
<reference evidence="1 2" key="1">
    <citation type="submission" date="2012-10" db="EMBL/GenBank/DDBJ databases">
        <authorList>
            <person name="Zafar N."/>
            <person name="Inman J."/>
            <person name="Hall N."/>
            <person name="Lorenzi H."/>
            <person name="Caler E."/>
        </authorList>
    </citation>
    <scope>NUCLEOTIDE SEQUENCE [LARGE SCALE GENOMIC DNA]</scope>
    <source>
        <strain evidence="1 2">IP1</strain>
    </source>
</reference>
<dbReference type="EMBL" id="KB206391">
    <property type="protein sequence ID" value="ELP92262.1"/>
    <property type="molecule type" value="Genomic_DNA"/>
</dbReference>